<proteinExistence type="predicted"/>
<evidence type="ECO:0000256" key="1">
    <source>
        <dbReference type="SAM" id="MobiDB-lite"/>
    </source>
</evidence>
<feature type="compositionally biased region" description="Basic and acidic residues" evidence="1">
    <location>
        <begin position="103"/>
        <end position="120"/>
    </location>
</feature>
<evidence type="ECO:0000313" key="2">
    <source>
        <dbReference type="EMBL" id="PHH80789.1"/>
    </source>
</evidence>
<accession>A0A2C5XYP0</accession>
<name>A0A2C5XYP0_9HYPO</name>
<dbReference type="AlphaFoldDB" id="A0A2C5XYP0"/>
<comment type="caution">
    <text evidence="2">The sequence shown here is derived from an EMBL/GenBank/DDBJ whole genome shotgun (WGS) entry which is preliminary data.</text>
</comment>
<protein>
    <recommendedName>
        <fullName evidence="4">Zinc finger C3HC4 RING-type domain-containing protein</fullName>
    </recommendedName>
</protein>
<keyword evidence="3" id="KW-1185">Reference proteome</keyword>
<feature type="region of interest" description="Disordered" evidence="1">
    <location>
        <begin position="76"/>
        <end position="122"/>
    </location>
</feature>
<organism evidence="2 3">
    <name type="scientific">Ophiocordyceps camponoti-rufipedis</name>
    <dbReference type="NCBI Taxonomy" id="2004952"/>
    <lineage>
        <taxon>Eukaryota</taxon>
        <taxon>Fungi</taxon>
        <taxon>Dikarya</taxon>
        <taxon>Ascomycota</taxon>
        <taxon>Pezizomycotina</taxon>
        <taxon>Sordariomycetes</taxon>
        <taxon>Hypocreomycetidae</taxon>
        <taxon>Hypocreales</taxon>
        <taxon>Ophiocordycipitaceae</taxon>
        <taxon>Ophiocordyceps</taxon>
    </lineage>
</organism>
<dbReference type="Proteomes" id="UP000226431">
    <property type="component" value="Unassembled WGS sequence"/>
</dbReference>
<reference evidence="2 3" key="1">
    <citation type="submission" date="2017-06" db="EMBL/GenBank/DDBJ databases">
        <title>Ant-infecting Ophiocordyceps genomes reveal a high diversity of potential behavioral manipulation genes and a possible major role for enterotoxins.</title>
        <authorList>
            <person name="De Bekker C."/>
            <person name="Evans H.C."/>
            <person name="Brachmann A."/>
            <person name="Hughes D.P."/>
        </authorList>
    </citation>
    <scope>NUCLEOTIDE SEQUENCE [LARGE SCALE GENOMIC DNA]</scope>
    <source>
        <strain evidence="2 3">Map16</strain>
    </source>
</reference>
<sequence length="186" mass="21442">MCWQHQHISVTMLCPCHHRLCFECVARVINWSLEYPTDFPPRCCDEVIDVDAILNYLPLDLVSRWQAHEHELNTRAAESSRYTTPVHNDNSSPLATAGTLDTDPERSTQSPREEKPDRPLRTSTPLNFDDWWTLRQEALEAEFVTWLTALKSRVTSDFDDWLAVGRQAAVDAFGRWLAAQEQSNWG</sequence>
<evidence type="ECO:0000313" key="3">
    <source>
        <dbReference type="Proteomes" id="UP000226431"/>
    </source>
</evidence>
<evidence type="ECO:0008006" key="4">
    <source>
        <dbReference type="Google" id="ProtNLM"/>
    </source>
</evidence>
<gene>
    <name evidence="2" type="ORF">CDD80_6879</name>
</gene>
<dbReference type="EMBL" id="NJES01000008">
    <property type="protein sequence ID" value="PHH80789.1"/>
    <property type="molecule type" value="Genomic_DNA"/>
</dbReference>
<feature type="compositionally biased region" description="Polar residues" evidence="1">
    <location>
        <begin position="76"/>
        <end position="94"/>
    </location>
</feature>
<dbReference type="OrthoDB" id="9977870at2759"/>